<dbReference type="OrthoDB" id="71302at2759"/>
<evidence type="ECO:0000256" key="3">
    <source>
        <dbReference type="ARBA" id="ARBA00022729"/>
    </source>
</evidence>
<evidence type="ECO:0000256" key="4">
    <source>
        <dbReference type="ARBA" id="ARBA00022825"/>
    </source>
</evidence>
<dbReference type="AlphaFoldDB" id="A0A835S939"/>
<dbReference type="InterPro" id="IPR045051">
    <property type="entry name" value="SBT"/>
</dbReference>
<evidence type="ECO:0000256" key="5">
    <source>
        <dbReference type="SAM" id="SignalP"/>
    </source>
</evidence>
<dbReference type="GO" id="GO:0004252">
    <property type="term" value="F:serine-type endopeptidase activity"/>
    <property type="evidence" value="ECO:0007669"/>
    <property type="project" value="InterPro"/>
</dbReference>
<evidence type="ECO:0000313" key="7">
    <source>
        <dbReference type="EMBL" id="KAG0499127.1"/>
    </source>
</evidence>
<keyword evidence="4" id="KW-0720">Serine protease</keyword>
<dbReference type="FunFam" id="3.30.70.80:FF:000002">
    <property type="entry name" value="Subtilisin-like protease SBT5.3"/>
    <property type="match status" value="1"/>
</dbReference>
<comment type="similarity">
    <text evidence="1">Belongs to the peptidase S8 family.</text>
</comment>
<gene>
    <name evidence="7" type="ORF">HPP92_003818</name>
</gene>
<proteinExistence type="inferred from homology"/>
<dbReference type="InterPro" id="IPR010259">
    <property type="entry name" value="S8pro/Inhibitor_I9"/>
</dbReference>
<reference evidence="7 8" key="1">
    <citation type="journal article" date="2020" name="Nat. Food">
        <title>A phased Vanilla planifolia genome enables genetic improvement of flavour and production.</title>
        <authorList>
            <person name="Hasing T."/>
            <person name="Tang H."/>
            <person name="Brym M."/>
            <person name="Khazi F."/>
            <person name="Huang T."/>
            <person name="Chambers A.H."/>
        </authorList>
    </citation>
    <scope>NUCLEOTIDE SEQUENCE [LARGE SCALE GENOMIC DNA]</scope>
    <source>
        <tissue evidence="7">Leaf</tissue>
    </source>
</reference>
<feature type="domain" description="Inhibitor I9" evidence="6">
    <location>
        <begin position="28"/>
        <end position="113"/>
    </location>
</feature>
<evidence type="ECO:0000256" key="2">
    <source>
        <dbReference type="ARBA" id="ARBA00022670"/>
    </source>
</evidence>
<dbReference type="InterPro" id="IPR037045">
    <property type="entry name" value="S8pro/Inhibitor_I9_sf"/>
</dbReference>
<keyword evidence="8" id="KW-1185">Reference proteome</keyword>
<evidence type="ECO:0000313" key="8">
    <source>
        <dbReference type="Proteomes" id="UP000636800"/>
    </source>
</evidence>
<evidence type="ECO:0000259" key="6">
    <source>
        <dbReference type="Pfam" id="PF05922"/>
    </source>
</evidence>
<evidence type="ECO:0000256" key="1">
    <source>
        <dbReference type="ARBA" id="ARBA00011073"/>
    </source>
</evidence>
<keyword evidence="3 5" id="KW-0732">Signal</keyword>
<dbReference type="InterPro" id="IPR036852">
    <property type="entry name" value="Peptidase_S8/S53_dom_sf"/>
</dbReference>
<dbReference type="Gene3D" id="3.30.70.80">
    <property type="entry name" value="Peptidase S8 propeptide/proteinase inhibitor I9"/>
    <property type="match status" value="1"/>
</dbReference>
<sequence>MEIRFCSILLSFLFSTLLLSTALATKKVYIVYLGGHSHGKDATIEHYKQATDSHQELLGSFLESKEKAQEAIIYSYTKHINGFAAYIEEEDAKKISSHPAVISVFESKLKQLHTTRTWSLLGLQTKGDVPSTSAWAEGDFGEDVIIAHLDTGVWPESESFRDDAMGPVPARWKGSCENNSKAGVMCNRYDFLRLENAVCFYRQWLLWLCVMVVDRGRVLSGIPFSGGNTPTTQSTARQGHGRPWTHASTLGGRFAPRAVLSALATGTAAPPRARVASCKVQLDMRLTLTSLPDSMRPSMMASTCFRSPSRRQHRISPTIAGFVPRRGSRHRSRLMRSFEGSVENTALGDDGRVGEYGG</sequence>
<dbReference type="PANTHER" id="PTHR10795">
    <property type="entry name" value="PROPROTEIN CONVERTASE SUBTILISIN/KEXIN"/>
    <property type="match status" value="1"/>
</dbReference>
<dbReference type="Gene3D" id="3.40.50.200">
    <property type="entry name" value="Peptidase S8/S53 domain"/>
    <property type="match status" value="1"/>
</dbReference>
<dbReference type="GO" id="GO:0006508">
    <property type="term" value="P:proteolysis"/>
    <property type="evidence" value="ECO:0007669"/>
    <property type="project" value="UniProtKB-KW"/>
</dbReference>
<keyword evidence="4" id="KW-0378">Hydrolase</keyword>
<dbReference type="EMBL" id="JADCNL010000001">
    <property type="protein sequence ID" value="KAG0499127.1"/>
    <property type="molecule type" value="Genomic_DNA"/>
</dbReference>
<organism evidence="7 8">
    <name type="scientific">Vanilla planifolia</name>
    <name type="common">Vanilla</name>
    <dbReference type="NCBI Taxonomy" id="51239"/>
    <lineage>
        <taxon>Eukaryota</taxon>
        <taxon>Viridiplantae</taxon>
        <taxon>Streptophyta</taxon>
        <taxon>Embryophyta</taxon>
        <taxon>Tracheophyta</taxon>
        <taxon>Spermatophyta</taxon>
        <taxon>Magnoliopsida</taxon>
        <taxon>Liliopsida</taxon>
        <taxon>Asparagales</taxon>
        <taxon>Orchidaceae</taxon>
        <taxon>Vanilloideae</taxon>
        <taxon>Vanilleae</taxon>
        <taxon>Vanilla</taxon>
    </lineage>
</organism>
<protein>
    <recommendedName>
        <fullName evidence="6">Inhibitor I9 domain-containing protein</fullName>
    </recommendedName>
</protein>
<keyword evidence="2" id="KW-0645">Protease</keyword>
<dbReference type="Pfam" id="PF05922">
    <property type="entry name" value="Inhibitor_I9"/>
    <property type="match status" value="1"/>
</dbReference>
<comment type="caution">
    <text evidence="7">The sequence shown here is derived from an EMBL/GenBank/DDBJ whole genome shotgun (WGS) entry which is preliminary data.</text>
</comment>
<dbReference type="SUPFAM" id="SSF52743">
    <property type="entry name" value="Subtilisin-like"/>
    <property type="match status" value="1"/>
</dbReference>
<feature type="chain" id="PRO_5032940715" description="Inhibitor I9 domain-containing protein" evidence="5">
    <location>
        <begin position="25"/>
        <end position="358"/>
    </location>
</feature>
<name>A0A835S939_VANPL</name>
<accession>A0A835S939</accession>
<dbReference type="Proteomes" id="UP000636800">
    <property type="component" value="Chromosome 1"/>
</dbReference>
<feature type="signal peptide" evidence="5">
    <location>
        <begin position="1"/>
        <end position="24"/>
    </location>
</feature>